<name>A0A9X1Y653_9BACL</name>
<dbReference type="EMBL" id="JALPRK010000040">
    <property type="protein sequence ID" value="MCK8490148.1"/>
    <property type="molecule type" value="Genomic_DNA"/>
</dbReference>
<evidence type="ECO:0000313" key="1">
    <source>
        <dbReference type="EMBL" id="MCK8490148.1"/>
    </source>
</evidence>
<keyword evidence="2" id="KW-1185">Reference proteome</keyword>
<gene>
    <name evidence="1" type="ORF">M0651_23580</name>
</gene>
<organism evidence="1 2">
    <name type="scientific">Paenibacillus mellifer</name>
    <dbReference type="NCBI Taxonomy" id="2937794"/>
    <lineage>
        <taxon>Bacteria</taxon>
        <taxon>Bacillati</taxon>
        <taxon>Bacillota</taxon>
        <taxon>Bacilli</taxon>
        <taxon>Bacillales</taxon>
        <taxon>Paenibacillaceae</taxon>
        <taxon>Paenibacillus</taxon>
    </lineage>
</organism>
<reference evidence="1" key="1">
    <citation type="submission" date="2022-04" db="EMBL/GenBank/DDBJ databases">
        <authorList>
            <person name="Seo M.-J."/>
        </authorList>
    </citation>
    <scope>NUCLEOTIDE SEQUENCE</scope>
    <source>
        <strain evidence="1">MBLB2552</strain>
    </source>
</reference>
<dbReference type="AlphaFoldDB" id="A0A9X1Y653"/>
<evidence type="ECO:0000313" key="2">
    <source>
        <dbReference type="Proteomes" id="UP001139534"/>
    </source>
</evidence>
<dbReference type="Proteomes" id="UP001139534">
    <property type="component" value="Unassembled WGS sequence"/>
</dbReference>
<dbReference type="RefSeq" id="WP_248554108.1">
    <property type="nucleotide sequence ID" value="NZ_JALPRK010000040.1"/>
</dbReference>
<protein>
    <submittedName>
        <fullName evidence="1">Uncharacterized protein</fullName>
    </submittedName>
</protein>
<accession>A0A9X1Y653</accession>
<comment type="caution">
    <text evidence="1">The sequence shown here is derived from an EMBL/GenBank/DDBJ whole genome shotgun (WGS) entry which is preliminary data.</text>
</comment>
<proteinExistence type="predicted"/>
<sequence length="167" mass="19538">MRFTVQYIPLNKLKTGISIPLTQRIKNLRKAAQDCMHLMIVRKSRKDGGYVIVSGSHHYEFLRKHTKNVVAPCLVDESRASSRFNSLVHRLRKPNLPYEAPRLQRERTSANSWSIIRKFMRQEPRFKQLSRTQQLKVLRLALQYRKTTILSMKTKVDGYLKSSPKTG</sequence>